<dbReference type="HAMAP" id="MF_00301">
    <property type="entry name" value="Homoser_kinase_2"/>
    <property type="match status" value="1"/>
</dbReference>
<dbReference type="PANTHER" id="PTHR21064:SF6">
    <property type="entry name" value="AMINOGLYCOSIDE PHOSPHOTRANSFERASE DOMAIN-CONTAINING PROTEIN"/>
    <property type="match status" value="1"/>
</dbReference>
<dbReference type="InterPro" id="IPR050249">
    <property type="entry name" value="Pseudomonas-type_ThrB"/>
</dbReference>
<evidence type="ECO:0000256" key="5">
    <source>
        <dbReference type="ARBA" id="ARBA00022777"/>
    </source>
</evidence>
<evidence type="ECO:0000256" key="4">
    <source>
        <dbReference type="ARBA" id="ARBA00022741"/>
    </source>
</evidence>
<keyword evidence="4 8" id="KW-0547">Nucleotide-binding</keyword>
<feature type="domain" description="Aminoglycoside phosphotransferase" evidence="10">
    <location>
        <begin position="27"/>
        <end position="257"/>
    </location>
</feature>
<dbReference type="Pfam" id="PF01636">
    <property type="entry name" value="APH"/>
    <property type="match status" value="1"/>
</dbReference>
<dbReference type="UniPathway" id="UPA00050">
    <property type="reaction ID" value="UER00064"/>
</dbReference>
<evidence type="ECO:0000259" key="10">
    <source>
        <dbReference type="Pfam" id="PF01636"/>
    </source>
</evidence>
<dbReference type="InterPro" id="IPR002575">
    <property type="entry name" value="Aminoglycoside_PTrfase"/>
</dbReference>
<dbReference type="Gene3D" id="3.30.200.20">
    <property type="entry name" value="Phosphorylase Kinase, domain 1"/>
    <property type="match status" value="1"/>
</dbReference>
<evidence type="ECO:0000256" key="3">
    <source>
        <dbReference type="ARBA" id="ARBA00022697"/>
    </source>
</evidence>
<dbReference type="STRING" id="1121003.SAMN03080618_00292"/>
<evidence type="ECO:0000313" key="11">
    <source>
        <dbReference type="EMBL" id="SFI37576.1"/>
    </source>
</evidence>
<dbReference type="EMBL" id="FORF01000001">
    <property type="protein sequence ID" value="SFI37576.1"/>
    <property type="molecule type" value="Genomic_DNA"/>
</dbReference>
<evidence type="ECO:0000256" key="8">
    <source>
        <dbReference type="HAMAP-Rule" id="MF_00301"/>
    </source>
</evidence>
<dbReference type="CDD" id="cd05153">
    <property type="entry name" value="HomoserineK_II"/>
    <property type="match status" value="1"/>
</dbReference>
<evidence type="ECO:0000256" key="9">
    <source>
        <dbReference type="NCBIfam" id="TIGR00938"/>
    </source>
</evidence>
<keyword evidence="1 8" id="KW-0028">Amino-acid biosynthesis</keyword>
<dbReference type="RefSeq" id="WP_091517726.1">
    <property type="nucleotide sequence ID" value="NZ_FORF01000001.1"/>
</dbReference>
<dbReference type="NCBIfam" id="NF003558">
    <property type="entry name" value="PRK05231.1"/>
    <property type="match status" value="1"/>
</dbReference>
<keyword evidence="12" id="KW-1185">Reference proteome</keyword>
<proteinExistence type="inferred from homology"/>
<dbReference type="InterPro" id="IPR011009">
    <property type="entry name" value="Kinase-like_dom_sf"/>
</dbReference>
<keyword evidence="6 8" id="KW-0067">ATP-binding</keyword>
<dbReference type="GO" id="GO:0005524">
    <property type="term" value="F:ATP binding"/>
    <property type="evidence" value="ECO:0007669"/>
    <property type="project" value="UniProtKB-KW"/>
</dbReference>
<dbReference type="OrthoDB" id="9777460at2"/>
<evidence type="ECO:0000256" key="1">
    <source>
        <dbReference type="ARBA" id="ARBA00022605"/>
    </source>
</evidence>
<comment type="similarity">
    <text evidence="7 8">Belongs to the pseudomonas-type ThrB family.</text>
</comment>
<dbReference type="GO" id="GO:0009088">
    <property type="term" value="P:threonine biosynthetic process"/>
    <property type="evidence" value="ECO:0007669"/>
    <property type="project" value="UniProtKB-UniRule"/>
</dbReference>
<dbReference type="AlphaFoldDB" id="A0A1I3HPA0"/>
<accession>A0A1I3HPA0</accession>
<dbReference type="SUPFAM" id="SSF56112">
    <property type="entry name" value="Protein kinase-like (PK-like)"/>
    <property type="match status" value="1"/>
</dbReference>
<keyword evidence="2 8" id="KW-0808">Transferase</keyword>
<reference evidence="12" key="1">
    <citation type="submission" date="2016-10" db="EMBL/GenBank/DDBJ databases">
        <authorList>
            <person name="Varghese N."/>
            <person name="Submissions S."/>
        </authorList>
    </citation>
    <scope>NUCLEOTIDE SEQUENCE [LARGE SCALE GENOMIC DNA]</scope>
    <source>
        <strain evidence="12">DSM 21857</strain>
    </source>
</reference>
<evidence type="ECO:0000256" key="2">
    <source>
        <dbReference type="ARBA" id="ARBA00022679"/>
    </source>
</evidence>
<keyword evidence="3 8" id="KW-0791">Threonine biosynthesis</keyword>
<evidence type="ECO:0000313" key="12">
    <source>
        <dbReference type="Proteomes" id="UP000242763"/>
    </source>
</evidence>
<keyword evidence="5 8" id="KW-0418">Kinase</keyword>
<protein>
    <recommendedName>
        <fullName evidence="8 9">Homoserine kinase</fullName>
        <shortName evidence="8">HK</shortName>
        <shortName evidence="8">HSK</shortName>
        <ecNumber evidence="8 9">2.7.1.39</ecNumber>
    </recommendedName>
</protein>
<dbReference type="Proteomes" id="UP000242763">
    <property type="component" value="Unassembled WGS sequence"/>
</dbReference>
<organism evidence="11 12">
    <name type="scientific">Aquamicrobium aerolatum DSM 21857</name>
    <dbReference type="NCBI Taxonomy" id="1121003"/>
    <lineage>
        <taxon>Bacteria</taxon>
        <taxon>Pseudomonadati</taxon>
        <taxon>Pseudomonadota</taxon>
        <taxon>Alphaproteobacteria</taxon>
        <taxon>Hyphomicrobiales</taxon>
        <taxon>Phyllobacteriaceae</taxon>
        <taxon>Aerobium</taxon>
    </lineage>
</organism>
<comment type="pathway">
    <text evidence="8">Amino-acid biosynthesis; L-threonine biosynthesis; L-threonine from L-aspartate: step 4/5.</text>
</comment>
<comment type="catalytic activity">
    <reaction evidence="8">
        <text>L-homoserine + ATP = O-phospho-L-homoserine + ADP + H(+)</text>
        <dbReference type="Rhea" id="RHEA:13985"/>
        <dbReference type="ChEBI" id="CHEBI:15378"/>
        <dbReference type="ChEBI" id="CHEBI:30616"/>
        <dbReference type="ChEBI" id="CHEBI:57476"/>
        <dbReference type="ChEBI" id="CHEBI:57590"/>
        <dbReference type="ChEBI" id="CHEBI:456216"/>
        <dbReference type="EC" id="2.7.1.39"/>
    </reaction>
</comment>
<dbReference type="Gene3D" id="3.90.1200.10">
    <property type="match status" value="1"/>
</dbReference>
<dbReference type="GO" id="GO:0004413">
    <property type="term" value="F:homoserine kinase activity"/>
    <property type="evidence" value="ECO:0007669"/>
    <property type="project" value="UniProtKB-UniRule"/>
</dbReference>
<evidence type="ECO:0000256" key="7">
    <source>
        <dbReference type="ARBA" id="ARBA00038240"/>
    </source>
</evidence>
<dbReference type="EC" id="2.7.1.39" evidence="8 9"/>
<sequence>MAVYTDITESELGAFLRDYNIGELLSYKGIAEGTENSNFILHTTGGTFILTLYEKRVDRDDLPFFLGLMDHLAQRDVSCPLPVKRADGEIIGELAGRPAAIITFLEGMWPRRPTTAHCREVGVALAKLHLAGQDFPLQRRNDLSLPGWQRLWDGCRERCDEVEHGLEAEVSDDFAALEAGWPADLPSGVIHADLFPDNVFFLGERLSGLIDFYFACNDFYAYDVATCLNAWCFERDHSFNITKGAALLAGYQSLRPLDAAEVEALPLLCRGSALRFMLTRLYDWLHGPDGAMVQKRDPLEYVRKMRFHRQIISATEYGLQQS</sequence>
<evidence type="ECO:0000256" key="6">
    <source>
        <dbReference type="ARBA" id="ARBA00022840"/>
    </source>
</evidence>
<name>A0A1I3HPA0_9HYPH</name>
<gene>
    <name evidence="8" type="primary">thrB</name>
    <name evidence="11" type="ORF">SAMN03080618_00292</name>
</gene>
<dbReference type="InterPro" id="IPR005280">
    <property type="entry name" value="Homoserine_kinase_II"/>
</dbReference>
<dbReference type="PANTHER" id="PTHR21064">
    <property type="entry name" value="AMINOGLYCOSIDE PHOSPHOTRANSFERASE DOMAIN-CONTAINING PROTEIN-RELATED"/>
    <property type="match status" value="1"/>
</dbReference>
<dbReference type="NCBIfam" id="TIGR00938">
    <property type="entry name" value="thrB_alt"/>
    <property type="match status" value="1"/>
</dbReference>